<comment type="caution">
    <text evidence="2">The sequence shown here is derived from an EMBL/GenBank/DDBJ whole genome shotgun (WGS) entry which is preliminary data.</text>
</comment>
<dbReference type="AlphaFoldDB" id="A0A7W8XRD2"/>
<reference evidence="2 3" key="1">
    <citation type="submission" date="2020-08" db="EMBL/GenBank/DDBJ databases">
        <title>Genomic Encyclopedia of Type Strains, Phase IV (KMG-V): Genome sequencing to study the core and pangenomes of soil and plant-associated prokaryotes.</title>
        <authorList>
            <person name="Whitman W."/>
        </authorList>
    </citation>
    <scope>NUCLEOTIDE SEQUENCE [LARGE SCALE GENOMIC DNA]</scope>
    <source>
        <strain evidence="2 3">SEMIA 4064</strain>
    </source>
</reference>
<keyword evidence="3" id="KW-1185">Reference proteome</keyword>
<feature type="chain" id="PRO_5031380702" evidence="1">
    <location>
        <begin position="26"/>
        <end position="86"/>
    </location>
</feature>
<gene>
    <name evidence="2" type="ORF">GGD50_002546</name>
</gene>
<evidence type="ECO:0000256" key="1">
    <source>
        <dbReference type="SAM" id="SignalP"/>
    </source>
</evidence>
<organism evidence="2 3">
    <name type="scientific">Rhizobium paranaense</name>
    <dbReference type="NCBI Taxonomy" id="1650438"/>
    <lineage>
        <taxon>Bacteria</taxon>
        <taxon>Pseudomonadati</taxon>
        <taxon>Pseudomonadota</taxon>
        <taxon>Alphaproteobacteria</taxon>
        <taxon>Hyphomicrobiales</taxon>
        <taxon>Rhizobiaceae</taxon>
        <taxon>Rhizobium/Agrobacterium group</taxon>
        <taxon>Rhizobium</taxon>
    </lineage>
</organism>
<dbReference type="Proteomes" id="UP000549882">
    <property type="component" value="Unassembled WGS sequence"/>
</dbReference>
<keyword evidence="1" id="KW-0732">Signal</keyword>
<proteinExistence type="predicted"/>
<evidence type="ECO:0000313" key="3">
    <source>
        <dbReference type="Proteomes" id="UP000549882"/>
    </source>
</evidence>
<dbReference type="RefSeq" id="WP_107109678.1">
    <property type="nucleotide sequence ID" value="NZ_JACHBI010000004.1"/>
</dbReference>
<protein>
    <submittedName>
        <fullName evidence="2">Uncharacterized protein</fullName>
    </submittedName>
</protein>
<dbReference type="EMBL" id="JACHBI010000004">
    <property type="protein sequence ID" value="MBB5573924.1"/>
    <property type="molecule type" value="Genomic_DNA"/>
</dbReference>
<evidence type="ECO:0000313" key="2">
    <source>
        <dbReference type="EMBL" id="MBB5573924.1"/>
    </source>
</evidence>
<feature type="signal peptide" evidence="1">
    <location>
        <begin position="1"/>
        <end position="25"/>
    </location>
</feature>
<name>A0A7W8XRD2_9HYPH</name>
<accession>A0A7W8XRD2</accession>
<sequence>MKKIIAAAILTVIASIGFVVSGAHAAATPCEEMLKDMRTAKATAKLSDADMTKVNDLEAKAIERCNADDDTRSDKFLADAMKIMGK</sequence>